<feature type="transmembrane region" description="Helical" evidence="1">
    <location>
        <begin position="6"/>
        <end position="29"/>
    </location>
</feature>
<evidence type="ECO:0000256" key="1">
    <source>
        <dbReference type="SAM" id="Phobius"/>
    </source>
</evidence>
<reference evidence="3" key="1">
    <citation type="journal article" date="2019" name="Int. J. Syst. Evol. Microbiol.">
        <title>The Global Catalogue of Microorganisms (GCM) 10K type strain sequencing project: providing services to taxonomists for standard genome sequencing and annotation.</title>
        <authorList>
            <consortium name="The Broad Institute Genomics Platform"/>
            <consortium name="The Broad Institute Genome Sequencing Center for Infectious Disease"/>
            <person name="Wu L."/>
            <person name="Ma J."/>
        </authorList>
    </citation>
    <scope>NUCLEOTIDE SEQUENCE [LARGE SCALE GENOMIC DNA]</scope>
    <source>
        <strain evidence="3">KCTC 33522</strain>
    </source>
</reference>
<proteinExistence type="predicted"/>
<dbReference type="Proteomes" id="UP001597568">
    <property type="component" value="Unassembled WGS sequence"/>
</dbReference>
<keyword evidence="1" id="KW-0472">Membrane</keyword>
<gene>
    <name evidence="2" type="ORF">ACFSY7_17770</name>
</gene>
<comment type="caution">
    <text evidence="2">The sequence shown here is derived from an EMBL/GenBank/DDBJ whole genome shotgun (WGS) entry which is preliminary data.</text>
</comment>
<sequence length="212" mass="24374">MNLLLVVVATGIPGFLSYAYLSQLGIIIFSKNEKDDKVIVLSIFSFLNIGLSFCVFYWLTSIEPSKNMPFSAVIKLFIVTLIISAILTLTLYPYVLKKMKKTIETYQGKNNISIKSNQTVIEKIIDSTEYKFKAVYIFDFDNNFIESGYLKRYSGEETTGFQISLATETFYNDEKPTFNEILNKFNTDPIPEANELLLDVDKKIKIFIFRHN</sequence>
<protein>
    <submittedName>
        <fullName evidence="2">Uncharacterized protein</fullName>
    </submittedName>
</protein>
<dbReference type="RefSeq" id="WP_380148978.1">
    <property type="nucleotide sequence ID" value="NZ_JBHUOR010000138.1"/>
</dbReference>
<evidence type="ECO:0000313" key="3">
    <source>
        <dbReference type="Proteomes" id="UP001597568"/>
    </source>
</evidence>
<keyword evidence="1" id="KW-0812">Transmembrane</keyword>
<accession>A0ABW5Y4R2</accession>
<feature type="transmembrane region" description="Helical" evidence="1">
    <location>
        <begin position="72"/>
        <end position="95"/>
    </location>
</feature>
<name>A0ABW5Y4R2_9BACL</name>
<organism evidence="2 3">
    <name type="scientific">Kurthia populi</name>
    <dbReference type="NCBI Taxonomy" id="1562132"/>
    <lineage>
        <taxon>Bacteria</taxon>
        <taxon>Bacillati</taxon>
        <taxon>Bacillota</taxon>
        <taxon>Bacilli</taxon>
        <taxon>Bacillales</taxon>
        <taxon>Caryophanaceae</taxon>
        <taxon>Kurthia</taxon>
    </lineage>
</organism>
<keyword evidence="1" id="KW-1133">Transmembrane helix</keyword>
<dbReference type="EMBL" id="JBHUOR010000138">
    <property type="protein sequence ID" value="MFD2870344.1"/>
    <property type="molecule type" value="Genomic_DNA"/>
</dbReference>
<feature type="transmembrane region" description="Helical" evidence="1">
    <location>
        <begin position="38"/>
        <end position="60"/>
    </location>
</feature>
<keyword evidence="3" id="KW-1185">Reference proteome</keyword>
<evidence type="ECO:0000313" key="2">
    <source>
        <dbReference type="EMBL" id="MFD2870344.1"/>
    </source>
</evidence>